<evidence type="ECO:0000313" key="2">
    <source>
        <dbReference type="Proteomes" id="UP000014174"/>
    </source>
</evidence>
<dbReference type="STRING" id="1150600.ADIARSV_4063"/>
<name>R9GM65_9SPHI</name>
<dbReference type="AlphaFoldDB" id="R9GM65"/>
<keyword evidence="2" id="KW-1185">Reference proteome</keyword>
<dbReference type="OrthoDB" id="798395at2"/>
<comment type="caution">
    <text evidence="1">The sequence shown here is derived from an EMBL/GenBank/DDBJ whole genome shotgun (WGS) entry which is preliminary data.</text>
</comment>
<dbReference type="Proteomes" id="UP000014174">
    <property type="component" value="Unassembled WGS sequence"/>
</dbReference>
<gene>
    <name evidence="1" type="ORF">ADIARSV_4063</name>
</gene>
<reference evidence="1 2" key="1">
    <citation type="journal article" date="2013" name="Genome Announc.">
        <title>Draft Genome Sequence of Arcticibacter svalbardensis Strain MN12-7T, a Member of the Family Sphingobacteriaceae Isolated from an Arctic Soil Sample.</title>
        <authorList>
            <person name="Shivaji S."/>
            <person name="Ara S."/>
            <person name="Prasad S."/>
            <person name="Manasa B.P."/>
            <person name="Begum Z."/>
            <person name="Singh A."/>
            <person name="Kumar Pinnaka A."/>
        </authorList>
    </citation>
    <scope>NUCLEOTIDE SEQUENCE [LARGE SCALE GENOMIC DNA]</scope>
    <source>
        <strain evidence="1 2">MN12-7</strain>
    </source>
</reference>
<organism evidence="1 2">
    <name type="scientific">Arcticibacter svalbardensis MN12-7</name>
    <dbReference type="NCBI Taxonomy" id="1150600"/>
    <lineage>
        <taxon>Bacteria</taxon>
        <taxon>Pseudomonadati</taxon>
        <taxon>Bacteroidota</taxon>
        <taxon>Sphingobacteriia</taxon>
        <taxon>Sphingobacteriales</taxon>
        <taxon>Sphingobacteriaceae</taxon>
        <taxon>Arcticibacter</taxon>
    </lineage>
</organism>
<dbReference type="EMBL" id="AQPN01000143">
    <property type="protein sequence ID" value="EOR92781.1"/>
    <property type="molecule type" value="Genomic_DNA"/>
</dbReference>
<protein>
    <submittedName>
        <fullName evidence="1">Uncharacterized protein</fullName>
    </submittedName>
</protein>
<dbReference type="RefSeq" id="WP_016197282.1">
    <property type="nucleotide sequence ID" value="NZ_AQPN01000143.1"/>
</dbReference>
<sequence length="53" mass="6031">MTTLIVNIDNQTSVKAVKAFLESMGLSYSVDTNVSTHAWWEDESLVQELERRS</sequence>
<accession>R9GM65</accession>
<proteinExistence type="predicted"/>
<evidence type="ECO:0000313" key="1">
    <source>
        <dbReference type="EMBL" id="EOR92781.1"/>
    </source>
</evidence>